<dbReference type="Proteomes" id="UP001497525">
    <property type="component" value="Unassembled WGS sequence"/>
</dbReference>
<protein>
    <submittedName>
        <fullName evidence="2">Uncharacterized protein</fullName>
    </submittedName>
</protein>
<feature type="chain" id="PRO_5043562112" evidence="1">
    <location>
        <begin position="21"/>
        <end position="168"/>
    </location>
</feature>
<reference evidence="2" key="1">
    <citation type="submission" date="2024-06" db="EMBL/GenBank/DDBJ databases">
        <authorList>
            <person name="Liu X."/>
            <person name="Lenzi L."/>
            <person name="Haldenby T S."/>
            <person name="Uol C."/>
        </authorList>
    </citation>
    <scope>NUCLEOTIDE SEQUENCE</scope>
</reference>
<keyword evidence="1" id="KW-0732">Signal</keyword>
<dbReference type="AlphaFoldDB" id="A0AAV2TQE1"/>
<gene>
    <name evidence="2" type="ORF">CDAUBV1_LOCUS13355</name>
</gene>
<organism evidence="2 3">
    <name type="scientific">Calicophoron daubneyi</name>
    <name type="common">Rumen fluke</name>
    <name type="synonym">Paramphistomum daubneyi</name>
    <dbReference type="NCBI Taxonomy" id="300641"/>
    <lineage>
        <taxon>Eukaryota</taxon>
        <taxon>Metazoa</taxon>
        <taxon>Spiralia</taxon>
        <taxon>Lophotrochozoa</taxon>
        <taxon>Platyhelminthes</taxon>
        <taxon>Trematoda</taxon>
        <taxon>Digenea</taxon>
        <taxon>Plagiorchiida</taxon>
        <taxon>Pronocephalata</taxon>
        <taxon>Paramphistomoidea</taxon>
        <taxon>Paramphistomidae</taxon>
        <taxon>Calicophoron</taxon>
    </lineage>
</organism>
<sequence>MRDRLLVLLLVGVGVLKIYEEYDDEEQEEVGHIDMIKHKHSRRDLSAVREKKYNPDPIREELIEASHAGLSPLPWEKCQGVIEACSCRRLMCYDTEECSEQLPNPTECARGSSYQNLSAFANDYVCTKRCQQRIMVNLRLCECRLALYNTKEFSRSASKSVESPTSVE</sequence>
<evidence type="ECO:0000313" key="2">
    <source>
        <dbReference type="EMBL" id="CAL5138525.1"/>
    </source>
</evidence>
<evidence type="ECO:0000313" key="3">
    <source>
        <dbReference type="Proteomes" id="UP001497525"/>
    </source>
</evidence>
<proteinExistence type="predicted"/>
<evidence type="ECO:0000256" key="1">
    <source>
        <dbReference type="SAM" id="SignalP"/>
    </source>
</evidence>
<comment type="caution">
    <text evidence="2">The sequence shown here is derived from an EMBL/GenBank/DDBJ whole genome shotgun (WGS) entry which is preliminary data.</text>
</comment>
<name>A0AAV2TQE1_CALDB</name>
<dbReference type="EMBL" id="CAXLJL010000501">
    <property type="protein sequence ID" value="CAL5138525.1"/>
    <property type="molecule type" value="Genomic_DNA"/>
</dbReference>
<feature type="signal peptide" evidence="1">
    <location>
        <begin position="1"/>
        <end position="20"/>
    </location>
</feature>
<accession>A0AAV2TQE1</accession>